<dbReference type="GO" id="GO:0006567">
    <property type="term" value="P:L-threonine catabolic process"/>
    <property type="evidence" value="ECO:0007669"/>
    <property type="project" value="TreeGrafter"/>
</dbReference>
<comment type="similarity">
    <text evidence="1">Belongs to the NAD(P)-dependent epimerase/dehydratase family.</text>
</comment>
<dbReference type="PANTHER" id="PTHR42687:SF1">
    <property type="entry name" value="L-THREONINE 3-DEHYDROGENASE, MITOCHONDRIAL"/>
    <property type="match status" value="1"/>
</dbReference>
<dbReference type="FunFam" id="3.40.50.720:FF:000077">
    <property type="entry name" value="L-threonine 3-dehydrogenase, mitochondrial"/>
    <property type="match status" value="1"/>
</dbReference>
<evidence type="ECO:0000313" key="3">
    <source>
        <dbReference type="EMBL" id="AEV32978.1"/>
    </source>
</evidence>
<dbReference type="Proteomes" id="UP000005631">
    <property type="component" value="Chromosome"/>
</dbReference>
<dbReference type="STRING" id="926562.Oweho_1999"/>
<dbReference type="PANTHER" id="PTHR42687">
    <property type="entry name" value="L-THREONINE 3-DEHYDROGENASE"/>
    <property type="match status" value="1"/>
</dbReference>
<dbReference type="InterPro" id="IPR036291">
    <property type="entry name" value="NAD(P)-bd_dom_sf"/>
</dbReference>
<accession>G8R2Y4</accession>
<dbReference type="eggNOG" id="COG0451">
    <property type="taxonomic scope" value="Bacteria"/>
</dbReference>
<dbReference type="InterPro" id="IPR001509">
    <property type="entry name" value="Epimerase_deHydtase"/>
</dbReference>
<reference evidence="3 4" key="1">
    <citation type="journal article" date="2012" name="Stand. Genomic Sci.">
        <title>Genome sequence of the orange-pigmented seawater bacterium Owenweeksia hongkongensis type strain (UST20020801(T)).</title>
        <authorList>
            <person name="Riedel T."/>
            <person name="Held B."/>
            <person name="Nolan M."/>
            <person name="Lucas S."/>
            <person name="Lapidus A."/>
            <person name="Tice H."/>
            <person name="Del Rio T.G."/>
            <person name="Cheng J.F."/>
            <person name="Han C."/>
            <person name="Tapia R."/>
            <person name="Goodwin L.A."/>
            <person name="Pitluck S."/>
            <person name="Liolios K."/>
            <person name="Mavromatis K."/>
            <person name="Pagani I."/>
            <person name="Ivanova N."/>
            <person name="Mikhailova N."/>
            <person name="Pati A."/>
            <person name="Chen A."/>
            <person name="Palaniappan K."/>
            <person name="Rohde M."/>
            <person name="Tindall B.J."/>
            <person name="Detter J.C."/>
            <person name="Goker M."/>
            <person name="Woyke T."/>
            <person name="Bristow J."/>
            <person name="Eisen J.A."/>
            <person name="Markowitz V."/>
            <person name="Hugenholtz P."/>
            <person name="Klenk H.P."/>
            <person name="Kyrpides N.C."/>
        </authorList>
    </citation>
    <scope>NUCLEOTIDE SEQUENCE</scope>
    <source>
        <strain evidence="4">DSM 17368 / JCM 12287 / NRRL B-23963</strain>
    </source>
</reference>
<dbReference type="Gene3D" id="3.40.50.720">
    <property type="entry name" value="NAD(P)-binding Rossmann-like Domain"/>
    <property type="match status" value="1"/>
</dbReference>
<dbReference type="Pfam" id="PF01370">
    <property type="entry name" value="Epimerase"/>
    <property type="match status" value="1"/>
</dbReference>
<dbReference type="AlphaFoldDB" id="G8R2Y4"/>
<keyword evidence="4" id="KW-1185">Reference proteome</keyword>
<dbReference type="KEGG" id="oho:Oweho_1999"/>
<name>G8R2Y4_OWEHD</name>
<dbReference type="RefSeq" id="WP_014202330.1">
    <property type="nucleotide sequence ID" value="NC_016599.1"/>
</dbReference>
<dbReference type="InterPro" id="IPR051225">
    <property type="entry name" value="NAD(P)_epim/dehydratase"/>
</dbReference>
<proteinExistence type="inferred from homology"/>
<dbReference type="EMBL" id="CP003156">
    <property type="protein sequence ID" value="AEV32978.1"/>
    <property type="molecule type" value="Genomic_DNA"/>
</dbReference>
<protein>
    <submittedName>
        <fullName evidence="3">Nucleoside-diphosphate-sugar epimerase</fullName>
    </submittedName>
</protein>
<organism evidence="3 4">
    <name type="scientific">Owenweeksia hongkongensis (strain DSM 17368 / CIP 108786 / JCM 12287 / NRRL B-23963 / UST20020801)</name>
    <dbReference type="NCBI Taxonomy" id="926562"/>
    <lineage>
        <taxon>Bacteria</taxon>
        <taxon>Pseudomonadati</taxon>
        <taxon>Bacteroidota</taxon>
        <taxon>Flavobacteriia</taxon>
        <taxon>Flavobacteriales</taxon>
        <taxon>Owenweeksiaceae</taxon>
        <taxon>Owenweeksia</taxon>
    </lineage>
</organism>
<evidence type="ECO:0000259" key="2">
    <source>
        <dbReference type="Pfam" id="PF01370"/>
    </source>
</evidence>
<dbReference type="GO" id="GO:0008743">
    <property type="term" value="F:L-threonine 3-dehydrogenase activity"/>
    <property type="evidence" value="ECO:0007669"/>
    <property type="project" value="TreeGrafter"/>
</dbReference>
<gene>
    <name evidence="3" type="ordered locus">Oweho_1999</name>
</gene>
<dbReference type="SUPFAM" id="SSF51735">
    <property type="entry name" value="NAD(P)-binding Rossmann-fold domains"/>
    <property type="match status" value="1"/>
</dbReference>
<evidence type="ECO:0000256" key="1">
    <source>
        <dbReference type="ARBA" id="ARBA00007637"/>
    </source>
</evidence>
<dbReference type="HOGENOM" id="CLU_007383_19_1_10"/>
<sequence length="311" mass="35082">MQEKILVLGSSGQIGTDLIETLRQSYGNENVVASDIKEPAKHILESGPFEIVNAMDRDRLEEVVAKHGITQIYHLVAMLSATAEKMPMKGWDLNMVSLFHTLEMLREKQFNKLYWPSSIAAFGPTTPKVDTPQHTVMDPGTVYGISKLSGELWCDYYCKKYGVDVRSIRYPGLISYKTEPGGGTTDYAVDIFHKAKKEGKYECYLAEDTALPMMYMPDAIKATIGIMEAPAEDVKIRTSYNLAAFSFTPKQLAEAIKKHIPDFEITYNVDSRNDIALGWPQEIDDQVARQDWGWKNDFSLDAMVEDMLKNV</sequence>
<evidence type="ECO:0000313" key="4">
    <source>
        <dbReference type="Proteomes" id="UP000005631"/>
    </source>
</evidence>
<dbReference type="OrthoDB" id="9779902at2"/>
<feature type="domain" description="NAD-dependent epimerase/dehydratase" evidence="2">
    <location>
        <begin position="5"/>
        <end position="242"/>
    </location>
</feature>
<dbReference type="PATRIC" id="fig|926562.3.peg.2006"/>